<dbReference type="Gene3D" id="1.10.10.60">
    <property type="entry name" value="Homeodomain-like"/>
    <property type="match status" value="2"/>
</dbReference>
<name>A0A8X6MEC6_NEPPI</name>
<dbReference type="InterPro" id="IPR006600">
    <property type="entry name" value="HTH_CenpB_DNA-bd_dom"/>
</dbReference>
<feature type="domain" description="HTH CENPB-type" evidence="3">
    <location>
        <begin position="63"/>
        <end position="134"/>
    </location>
</feature>
<organism evidence="4 5">
    <name type="scientific">Nephila pilipes</name>
    <name type="common">Giant wood spider</name>
    <name type="synonym">Nephila maculata</name>
    <dbReference type="NCBI Taxonomy" id="299642"/>
    <lineage>
        <taxon>Eukaryota</taxon>
        <taxon>Metazoa</taxon>
        <taxon>Ecdysozoa</taxon>
        <taxon>Arthropoda</taxon>
        <taxon>Chelicerata</taxon>
        <taxon>Arachnida</taxon>
        <taxon>Araneae</taxon>
        <taxon>Araneomorphae</taxon>
        <taxon>Entelegynae</taxon>
        <taxon>Araneoidea</taxon>
        <taxon>Nephilidae</taxon>
        <taxon>Nephila</taxon>
    </lineage>
</organism>
<dbReference type="GO" id="GO:0003700">
    <property type="term" value="F:DNA-binding transcription factor activity"/>
    <property type="evidence" value="ECO:0007669"/>
    <property type="project" value="InterPro"/>
</dbReference>
<keyword evidence="2" id="KW-0238">DNA-binding</keyword>
<dbReference type="SUPFAM" id="SSF46689">
    <property type="entry name" value="Homeodomain-like"/>
    <property type="match status" value="2"/>
</dbReference>
<dbReference type="PROSITE" id="PS51253">
    <property type="entry name" value="HTH_CENPB"/>
    <property type="match status" value="1"/>
</dbReference>
<dbReference type="Pfam" id="PF03221">
    <property type="entry name" value="HTH_Tnp_Tc5"/>
    <property type="match status" value="1"/>
</dbReference>
<evidence type="ECO:0000313" key="5">
    <source>
        <dbReference type="Proteomes" id="UP000887013"/>
    </source>
</evidence>
<dbReference type="OrthoDB" id="6430169at2759"/>
<evidence type="ECO:0000313" key="4">
    <source>
        <dbReference type="EMBL" id="GFS45854.1"/>
    </source>
</evidence>
<keyword evidence="5" id="KW-1185">Reference proteome</keyword>
<dbReference type="Proteomes" id="UP000887013">
    <property type="component" value="Unassembled WGS sequence"/>
</dbReference>
<protein>
    <submittedName>
        <fullName evidence="4">Tigger transposable element-derived protein 4</fullName>
    </submittedName>
</protein>
<evidence type="ECO:0000256" key="2">
    <source>
        <dbReference type="ARBA" id="ARBA00023125"/>
    </source>
</evidence>
<dbReference type="AlphaFoldDB" id="A0A8X6MEC6"/>
<dbReference type="EMBL" id="BMAW01044662">
    <property type="protein sequence ID" value="GFS45854.1"/>
    <property type="molecule type" value="Genomic_DNA"/>
</dbReference>
<dbReference type="InterPro" id="IPR009057">
    <property type="entry name" value="Homeodomain-like_sf"/>
</dbReference>
<dbReference type="InterPro" id="IPR050863">
    <property type="entry name" value="CenT-Element_Derived"/>
</dbReference>
<dbReference type="SMART" id="SM00674">
    <property type="entry name" value="CENPB"/>
    <property type="match status" value="1"/>
</dbReference>
<dbReference type="InterPro" id="IPR004875">
    <property type="entry name" value="DDE_SF_endonuclease_dom"/>
</dbReference>
<accession>A0A8X6MEC6</accession>
<gene>
    <name evidence="4" type="primary">TIGD4</name>
    <name evidence="4" type="ORF">NPIL_226491</name>
</gene>
<evidence type="ECO:0000256" key="1">
    <source>
        <dbReference type="ARBA" id="ARBA00004123"/>
    </source>
</evidence>
<comment type="subcellular location">
    <subcellularLocation>
        <location evidence="1">Nucleus</location>
    </subcellularLocation>
</comment>
<dbReference type="GO" id="GO:0003677">
    <property type="term" value="F:DNA binding"/>
    <property type="evidence" value="ECO:0007669"/>
    <property type="project" value="UniProtKB-KW"/>
</dbReference>
<comment type="caution">
    <text evidence="4">The sequence shown here is derived from an EMBL/GenBank/DDBJ whole genome shotgun (WGS) entry which is preliminary data.</text>
</comment>
<dbReference type="GO" id="GO:0005634">
    <property type="term" value="C:nucleus"/>
    <property type="evidence" value="ECO:0007669"/>
    <property type="project" value="UniProtKB-SubCell"/>
</dbReference>
<sequence>MAYQRKLKTLSLAQRVEVIELLDQRLTQECISKKFGVGQAVISRIKRDKEIILEYWRKNKNPNRKRKRQCSSEEVGEALFQWFSHVKNLKLSVNGSMLKEKALQFAKELNVSNFTASNGWLERWKTRNNIKFKVHHVEKQNTDSVPNDKWLVEILPTILKEYKPLDIFNVDETVLCWKAMPNKIFAPRNSDTSSYKFLNERVTVILSANMNGLEELQPLVIGKCQIPQSFKYVKHLPVAYEFNCYAWMTSTIWEEWLKKIDCQMRNKNRKIVLLCDNCHSHTNNVHLTNMKLVFLPKNATSIIQPFSHGVIATFKSQYRSKLLQHVLSREGLEGMSEELSNKISLLDALHLVRESWSNVTSEIILHGFRKAGFINQSFDNDIPEPEIDVCIPSMMTKEEFEVYICIDNNLPIDDENAPFFQNIPYVQIKEEPINDTEETLMPPPSLFQAMKSMDTVRSYLEAHGCKTYNNFYKLQNEILQLNKQRICSENTH</sequence>
<proteinExistence type="predicted"/>
<dbReference type="PANTHER" id="PTHR19303:SF73">
    <property type="entry name" value="PROTEIN PDC2"/>
    <property type="match status" value="1"/>
</dbReference>
<dbReference type="Pfam" id="PF01371">
    <property type="entry name" value="Trp_repressor"/>
    <property type="match status" value="1"/>
</dbReference>
<reference evidence="4" key="1">
    <citation type="submission" date="2020-08" db="EMBL/GenBank/DDBJ databases">
        <title>Multicomponent nature underlies the extraordinary mechanical properties of spider dragline silk.</title>
        <authorList>
            <person name="Kono N."/>
            <person name="Nakamura H."/>
            <person name="Mori M."/>
            <person name="Yoshida Y."/>
            <person name="Ohtoshi R."/>
            <person name="Malay A.D."/>
            <person name="Moran D.A.P."/>
            <person name="Tomita M."/>
            <person name="Numata K."/>
            <person name="Arakawa K."/>
        </authorList>
    </citation>
    <scope>NUCLEOTIDE SEQUENCE</scope>
</reference>
<evidence type="ECO:0000259" key="3">
    <source>
        <dbReference type="PROSITE" id="PS51253"/>
    </source>
</evidence>
<dbReference type="Pfam" id="PF03184">
    <property type="entry name" value="DDE_1"/>
    <property type="match status" value="1"/>
</dbReference>
<dbReference type="InterPro" id="IPR000831">
    <property type="entry name" value="Trp_repress"/>
</dbReference>
<dbReference type="PANTHER" id="PTHR19303">
    <property type="entry name" value="TRANSPOSON"/>
    <property type="match status" value="1"/>
</dbReference>